<dbReference type="Pfam" id="PF25823">
    <property type="entry name" value="Ams2-SPT21_N"/>
    <property type="match status" value="1"/>
</dbReference>
<keyword evidence="4" id="KW-1185">Reference proteome</keyword>
<feature type="compositionally biased region" description="Polar residues" evidence="1">
    <location>
        <begin position="583"/>
        <end position="602"/>
    </location>
</feature>
<name>A0A0X8HT86_9SACH</name>
<feature type="compositionally biased region" description="Acidic residues" evidence="1">
    <location>
        <begin position="570"/>
        <end position="580"/>
    </location>
</feature>
<dbReference type="Proteomes" id="UP000243052">
    <property type="component" value="Chromosome v"/>
</dbReference>
<proteinExistence type="predicted"/>
<dbReference type="GO" id="GO:0000183">
    <property type="term" value="P:rDNA heterochromatin formation"/>
    <property type="evidence" value="ECO:0007669"/>
    <property type="project" value="TreeGrafter"/>
</dbReference>
<dbReference type="PANTHER" id="PTHR39147:SF1">
    <property type="entry name" value="PROTEIN SPT21"/>
    <property type="match status" value="1"/>
</dbReference>
<feature type="compositionally biased region" description="Polar residues" evidence="1">
    <location>
        <begin position="678"/>
        <end position="692"/>
    </location>
</feature>
<evidence type="ECO:0000256" key="1">
    <source>
        <dbReference type="SAM" id="MobiDB-lite"/>
    </source>
</evidence>
<dbReference type="OrthoDB" id="3199820at2759"/>
<gene>
    <name evidence="3" type="ORF">AW171_hschr53351</name>
</gene>
<feature type="compositionally biased region" description="Basic and acidic residues" evidence="1">
    <location>
        <begin position="603"/>
        <end position="614"/>
    </location>
</feature>
<feature type="compositionally biased region" description="Polar residues" evidence="1">
    <location>
        <begin position="362"/>
        <end position="375"/>
    </location>
</feature>
<evidence type="ECO:0000313" key="3">
    <source>
        <dbReference type="EMBL" id="AMD21401.1"/>
    </source>
</evidence>
<feature type="compositionally biased region" description="Basic residues" evidence="1">
    <location>
        <begin position="344"/>
        <end position="353"/>
    </location>
</feature>
<dbReference type="GO" id="GO:0006357">
    <property type="term" value="P:regulation of transcription by RNA polymerase II"/>
    <property type="evidence" value="ECO:0007669"/>
    <property type="project" value="TreeGrafter"/>
</dbReference>
<feature type="domain" description="Ams2/SPT21 N-terminal" evidence="2">
    <location>
        <begin position="11"/>
        <end position="173"/>
    </location>
</feature>
<dbReference type="PANTHER" id="PTHR39147">
    <property type="entry name" value="PROTEIN SPT21"/>
    <property type="match status" value="1"/>
</dbReference>
<dbReference type="RefSeq" id="XP_017988397.1">
    <property type="nucleotide sequence ID" value="XM_018132908.1"/>
</dbReference>
<feature type="compositionally biased region" description="Polar residues" evidence="1">
    <location>
        <begin position="326"/>
        <end position="340"/>
    </location>
</feature>
<dbReference type="InterPro" id="IPR042403">
    <property type="entry name" value="Spt21/Ams2"/>
</dbReference>
<feature type="compositionally biased region" description="Acidic residues" evidence="1">
    <location>
        <begin position="615"/>
        <end position="624"/>
    </location>
</feature>
<evidence type="ECO:0000313" key="4">
    <source>
        <dbReference type="Proteomes" id="UP000243052"/>
    </source>
</evidence>
<sequence>MNPLFRQEGLSQMTLKILYTVDNEPNYFLARSKMLLPVSVESVPSNSSHLKSPLRIGVIELSHVLNVVYKSSPELFPFDNSTLDTTRDCDYNVYFKDVVEADEPFVSLGLLSKLRNNAYLEQEQLLDGKNQAEDTPLVIGRVCTNFASLLTMSGNGNPSRHETLEVKMKFSNVNSSTSTRKSSFSKAQPAKRMNSYAGFIPASGVTKPAPIPTAANGAITKSKKREMNQMPAPKAFRTQSLPIWENPKYGGIRGGTIAHKIYMADRSKESSSCQQFLPQSGIGQERRPTYQVTSLQSDSTVTRFHIDDSVSKRFEFMNKPKAKKPSSYQQKPPNNISSFGYPQAKKHTYKHKPVSAARNSIERPNSSSASNSKQENMSKEFNIISDEMSLQDMVHPLQHQDKNDESIFELANAQVNTSEIVSDKENVPPIADSTPQPSLQIEMEDFFSFDLENVKHSEDEWLQGMFGTPRDVNTCNTIPIEEDNEDDQGSIALTHSGETGLSASATKRQTDFVYDTDRTSPIDTLSMPIMDLEPSANQQARFVSCADQLKRLPLLSGGKCASTEKHTPADDELADEDDDATSPVEQVSTSPANPRSAPQISENSHKRTTFHDMCSDSDDDDEDNLQSIKKRKAMPSSPTSMYQPYKKLHSSISEHPQHGSPMVSDEFTFVEVNQSLDLTSRTEYDSNDNSPQHTKKKNN</sequence>
<evidence type="ECO:0000259" key="2">
    <source>
        <dbReference type="Pfam" id="PF25823"/>
    </source>
</evidence>
<dbReference type="GO" id="GO:0030466">
    <property type="term" value="P:silent mating-type cassette heterochromatin formation"/>
    <property type="evidence" value="ECO:0007669"/>
    <property type="project" value="TreeGrafter"/>
</dbReference>
<dbReference type="EMBL" id="CP014245">
    <property type="protein sequence ID" value="AMD21401.1"/>
    <property type="molecule type" value="Genomic_DNA"/>
</dbReference>
<feature type="region of interest" description="Disordered" evidence="1">
    <location>
        <begin position="678"/>
        <end position="699"/>
    </location>
</feature>
<feature type="region of interest" description="Disordered" evidence="1">
    <location>
        <begin position="320"/>
        <end position="376"/>
    </location>
</feature>
<feature type="region of interest" description="Disordered" evidence="1">
    <location>
        <begin position="558"/>
        <end position="665"/>
    </location>
</feature>
<reference evidence="3 4" key="1">
    <citation type="submission" date="2016-01" db="EMBL/GenBank/DDBJ databases">
        <title>Genome sequence of the yeast Holleya sinecauda.</title>
        <authorList>
            <person name="Dietrich F.S."/>
        </authorList>
    </citation>
    <scope>NUCLEOTIDE SEQUENCE [LARGE SCALE GENOMIC DNA]</scope>
    <source>
        <strain evidence="3 4">ATCC 58844</strain>
    </source>
</reference>
<organism evidence="3 4">
    <name type="scientific">Eremothecium sinecaudum</name>
    <dbReference type="NCBI Taxonomy" id="45286"/>
    <lineage>
        <taxon>Eukaryota</taxon>
        <taxon>Fungi</taxon>
        <taxon>Dikarya</taxon>
        <taxon>Ascomycota</taxon>
        <taxon>Saccharomycotina</taxon>
        <taxon>Saccharomycetes</taxon>
        <taxon>Saccharomycetales</taxon>
        <taxon>Saccharomycetaceae</taxon>
        <taxon>Eremothecium</taxon>
    </lineage>
</organism>
<dbReference type="GeneID" id="28724690"/>
<accession>A0A0X8HT86</accession>
<protein>
    <submittedName>
        <fullName evidence="3">HER122Wp</fullName>
    </submittedName>
</protein>
<dbReference type="AlphaFoldDB" id="A0A0X8HT86"/>
<dbReference type="InterPro" id="IPR057725">
    <property type="entry name" value="Ams2-SPT21_N"/>
</dbReference>